<sequence length="167" mass="18475">MTPSAAADLWMSAIHPLTTQGYNTVISPAMITSTTGINWMTSFVKLCPQCYKDIDIIAVHTYNINATKAIANYNTVHSLFPEKKIAITEFACQSFYSGDPYHNCTVDQAKAFMLAIMKFVEKTPWIVWAAYFGMFKENEIGGGVYKTNAMIGDDGMPNILGKAYLSS</sequence>
<dbReference type="STRING" id="1314781.A0A165QQ32"/>
<reference evidence="2 3" key="1">
    <citation type="journal article" date="2016" name="Mol. Biol. Evol.">
        <title>Comparative Genomics of Early-Diverging Mushroom-Forming Fungi Provides Insights into the Origins of Lignocellulose Decay Capabilities.</title>
        <authorList>
            <person name="Nagy L.G."/>
            <person name="Riley R."/>
            <person name="Tritt A."/>
            <person name="Adam C."/>
            <person name="Daum C."/>
            <person name="Floudas D."/>
            <person name="Sun H."/>
            <person name="Yadav J.S."/>
            <person name="Pangilinan J."/>
            <person name="Larsson K.H."/>
            <person name="Matsuura K."/>
            <person name="Barry K."/>
            <person name="Labutti K."/>
            <person name="Kuo R."/>
            <person name="Ohm R.A."/>
            <person name="Bhattacharya S.S."/>
            <person name="Shirouzu T."/>
            <person name="Yoshinaga Y."/>
            <person name="Martin F.M."/>
            <person name="Grigoriev I.V."/>
            <person name="Hibbett D.S."/>
        </authorList>
    </citation>
    <scope>NUCLEOTIDE SEQUENCE [LARGE SCALE GENOMIC DNA]</scope>
    <source>
        <strain evidence="2 3">HHB12029</strain>
    </source>
</reference>
<evidence type="ECO:0000313" key="3">
    <source>
        <dbReference type="Proteomes" id="UP000077266"/>
    </source>
</evidence>
<dbReference type="AlphaFoldDB" id="A0A165QQ32"/>
<feature type="domain" description="Asl1-like glycosyl hydrolase catalytic" evidence="1">
    <location>
        <begin position="1"/>
        <end position="164"/>
    </location>
</feature>
<evidence type="ECO:0000259" key="1">
    <source>
        <dbReference type="Pfam" id="PF11790"/>
    </source>
</evidence>
<dbReference type="Pfam" id="PF11790">
    <property type="entry name" value="Glyco_hydro_cc"/>
    <property type="match status" value="1"/>
</dbReference>
<dbReference type="Proteomes" id="UP000077266">
    <property type="component" value="Unassembled WGS sequence"/>
</dbReference>
<dbReference type="GO" id="GO:0009277">
    <property type="term" value="C:fungal-type cell wall"/>
    <property type="evidence" value="ECO:0007669"/>
    <property type="project" value="TreeGrafter"/>
</dbReference>
<dbReference type="InterPro" id="IPR053183">
    <property type="entry name" value="ASL1"/>
</dbReference>
<dbReference type="Gene3D" id="3.20.20.80">
    <property type="entry name" value="Glycosidases"/>
    <property type="match status" value="1"/>
</dbReference>
<proteinExistence type="predicted"/>
<dbReference type="InterPro" id="IPR017853">
    <property type="entry name" value="GH"/>
</dbReference>
<dbReference type="SUPFAM" id="SSF51445">
    <property type="entry name" value="(Trans)glycosidases"/>
    <property type="match status" value="1"/>
</dbReference>
<dbReference type="OrthoDB" id="43654at2759"/>
<dbReference type="EMBL" id="KV425882">
    <property type="protein sequence ID" value="KZW03922.1"/>
    <property type="molecule type" value="Genomic_DNA"/>
</dbReference>
<accession>A0A165QQ32</accession>
<dbReference type="GO" id="GO:0071966">
    <property type="term" value="P:fungal-type cell wall polysaccharide metabolic process"/>
    <property type="evidence" value="ECO:0007669"/>
    <property type="project" value="TreeGrafter"/>
</dbReference>
<dbReference type="InterPro" id="IPR024655">
    <property type="entry name" value="Asl1_glyco_hydro_catalytic"/>
</dbReference>
<gene>
    <name evidence="2" type="ORF">EXIGLDRAFT_715953</name>
</gene>
<protein>
    <recommendedName>
        <fullName evidence="1">Asl1-like glycosyl hydrolase catalytic domain-containing protein</fullName>
    </recommendedName>
</protein>
<evidence type="ECO:0000313" key="2">
    <source>
        <dbReference type="EMBL" id="KZW03922.1"/>
    </source>
</evidence>
<organism evidence="2 3">
    <name type="scientific">Exidia glandulosa HHB12029</name>
    <dbReference type="NCBI Taxonomy" id="1314781"/>
    <lineage>
        <taxon>Eukaryota</taxon>
        <taxon>Fungi</taxon>
        <taxon>Dikarya</taxon>
        <taxon>Basidiomycota</taxon>
        <taxon>Agaricomycotina</taxon>
        <taxon>Agaricomycetes</taxon>
        <taxon>Auriculariales</taxon>
        <taxon>Exidiaceae</taxon>
        <taxon>Exidia</taxon>
    </lineage>
</organism>
<dbReference type="PANTHER" id="PTHR34154:SF3">
    <property type="entry name" value="ALKALI-SENSITIVE LINKAGE PROTEIN 1"/>
    <property type="match status" value="1"/>
</dbReference>
<dbReference type="PANTHER" id="PTHR34154">
    <property type="entry name" value="ALKALI-SENSITIVE LINKAGE PROTEIN 1"/>
    <property type="match status" value="1"/>
</dbReference>
<name>A0A165QQ32_EXIGL</name>
<dbReference type="InParanoid" id="A0A165QQ32"/>
<keyword evidence="3" id="KW-1185">Reference proteome</keyword>